<protein>
    <submittedName>
        <fullName evidence="2">RNA pseudouridine synthase superfamily protein</fullName>
    </submittedName>
</protein>
<feature type="compositionally biased region" description="Polar residues" evidence="1">
    <location>
        <begin position="385"/>
        <end position="413"/>
    </location>
</feature>
<dbReference type="Proteomes" id="UP000557509">
    <property type="component" value="Unassembled WGS sequence"/>
</dbReference>
<feature type="compositionally biased region" description="Gly residues" evidence="1">
    <location>
        <begin position="211"/>
        <end position="221"/>
    </location>
</feature>
<evidence type="ECO:0000313" key="2">
    <source>
        <dbReference type="EMBL" id="KAF4645186.1"/>
    </source>
</evidence>
<feature type="region of interest" description="Disordered" evidence="1">
    <location>
        <begin position="385"/>
        <end position="427"/>
    </location>
</feature>
<gene>
    <name evidence="2" type="ORF">TGRH88_003010</name>
</gene>
<dbReference type="AlphaFoldDB" id="A0A7J6KFL1"/>
<sequence length="441" mass="45032">MFPTCIFKGSHFGVRFSLFSPLHRSLSDDEMGTLPSGGGGGSGSSLVADSPAISTTEGTKNSGVRLSDHFFLLPAASGGAPAVKPPSTPSQNVVSLSPACLSCPSAHPTSRGATGTGEAGQIVSRLADCVEDSLLSEALKGTLQAGETVRWGVAGGKVEELEYQLPCAEAGARSLKARNFFELAQNGAQSRGRDPGTIVLPRPDPFAWPAGGTGSLRGGRGLSTRSSRGRGCSTTSSTSSASKQSLGKSGALKPLQPRRLGDSCCLRCRAPVCRLLKAHLIPPYMLAASSVRVRRMTLRHRDGNSRGPADTWGGSRAPRVRGSCREPGSAFSTVFGGAGDGGPGLRRGRSCHEEVPSTGRGRPAAALFASSPAPGDVHVRQAANETADGQSGTQVPVHSSSGLANVSGASATAKTGEGGDLPSACCLQPRARGPVVRARGA</sequence>
<evidence type="ECO:0000256" key="1">
    <source>
        <dbReference type="SAM" id="MobiDB-lite"/>
    </source>
</evidence>
<feature type="region of interest" description="Disordered" evidence="1">
    <location>
        <begin position="30"/>
        <end position="61"/>
    </location>
</feature>
<feature type="compositionally biased region" description="Polar residues" evidence="1">
    <location>
        <begin position="52"/>
        <end position="61"/>
    </location>
</feature>
<proteinExistence type="predicted"/>
<feature type="compositionally biased region" description="Low complexity" evidence="1">
    <location>
        <begin position="222"/>
        <end position="250"/>
    </location>
</feature>
<feature type="compositionally biased region" description="Gly residues" evidence="1">
    <location>
        <begin position="336"/>
        <end position="345"/>
    </location>
</feature>
<feature type="region of interest" description="Disordered" evidence="1">
    <location>
        <begin position="186"/>
        <end position="254"/>
    </location>
</feature>
<name>A0A7J6KFL1_TOXGO</name>
<accession>A0A7J6KFL1</accession>
<keyword evidence="3" id="KW-1185">Reference proteome</keyword>
<evidence type="ECO:0000313" key="3">
    <source>
        <dbReference type="Proteomes" id="UP000557509"/>
    </source>
</evidence>
<dbReference type="VEuPathDB" id="ToxoDB:TGME49_306660"/>
<reference evidence="2 3" key="1">
    <citation type="submission" date="2020-03" db="EMBL/GenBank/DDBJ databases">
        <title>Genome sequence of Toxoplasma gondii RH-88 strain.</title>
        <authorList>
            <person name="Lorenzi H.A."/>
            <person name="Venepally P."/>
            <person name="Rozenberg A."/>
            <person name="Sibley D."/>
        </authorList>
    </citation>
    <scope>NUCLEOTIDE SEQUENCE [LARGE SCALE GENOMIC DNA]</scope>
    <source>
        <strain evidence="2 3">RH-88</strain>
    </source>
</reference>
<organism evidence="2 3">
    <name type="scientific">Toxoplasma gondii</name>
    <dbReference type="NCBI Taxonomy" id="5811"/>
    <lineage>
        <taxon>Eukaryota</taxon>
        <taxon>Sar</taxon>
        <taxon>Alveolata</taxon>
        <taxon>Apicomplexa</taxon>
        <taxon>Conoidasida</taxon>
        <taxon>Coccidia</taxon>
        <taxon>Eucoccidiorida</taxon>
        <taxon>Eimeriorina</taxon>
        <taxon>Sarcocystidae</taxon>
        <taxon>Toxoplasma</taxon>
    </lineage>
</organism>
<dbReference type="EMBL" id="JAAUHK010000188">
    <property type="protein sequence ID" value="KAF4645186.1"/>
    <property type="molecule type" value="Genomic_DNA"/>
</dbReference>
<feature type="region of interest" description="Disordered" evidence="1">
    <location>
        <begin position="300"/>
        <end position="362"/>
    </location>
</feature>
<comment type="caution">
    <text evidence="2">The sequence shown here is derived from an EMBL/GenBank/DDBJ whole genome shotgun (WGS) entry which is preliminary data.</text>
</comment>